<dbReference type="Proteomes" id="UP000000269">
    <property type="component" value="Chromosome"/>
</dbReference>
<dbReference type="eggNOG" id="COG0697">
    <property type="taxonomic scope" value="Bacteria"/>
</dbReference>
<keyword evidence="3" id="KW-1003">Cell membrane</keyword>
<gene>
    <name evidence="9" type="ordered locus">Clos_2706</name>
</gene>
<dbReference type="SUPFAM" id="SSF103481">
    <property type="entry name" value="Multidrug resistance efflux transporter EmrE"/>
    <property type="match status" value="2"/>
</dbReference>
<keyword evidence="5 7" id="KW-1133">Transmembrane helix</keyword>
<evidence type="ECO:0000256" key="1">
    <source>
        <dbReference type="ARBA" id="ARBA00004651"/>
    </source>
</evidence>
<feature type="transmembrane region" description="Helical" evidence="7">
    <location>
        <begin position="12"/>
        <end position="31"/>
    </location>
</feature>
<feature type="transmembrane region" description="Helical" evidence="7">
    <location>
        <begin position="227"/>
        <end position="248"/>
    </location>
</feature>
<dbReference type="STRING" id="350688.Clos_2706"/>
<feature type="domain" description="EamA" evidence="8">
    <location>
        <begin position="158"/>
        <end position="300"/>
    </location>
</feature>
<dbReference type="KEGG" id="aoe:Clos_2706"/>
<comment type="similarity">
    <text evidence="2">Belongs to the EamA transporter family.</text>
</comment>
<dbReference type="RefSeq" id="WP_012160544.1">
    <property type="nucleotide sequence ID" value="NC_009922.1"/>
</dbReference>
<feature type="transmembrane region" description="Helical" evidence="7">
    <location>
        <begin position="43"/>
        <end position="64"/>
    </location>
</feature>
<feature type="transmembrane region" description="Helical" evidence="7">
    <location>
        <begin position="283"/>
        <end position="303"/>
    </location>
</feature>
<sequence>MEENTKNDNKRMVYGAATLYAVITGLSFLFGKIGLQSTSPLDLLAYRFTASFVGILIPTLFKWVPLDYNKEKILKILPLALLYPLLFFGFQTFGLQYASSSEAGILLAAAPVFTLILATYFLKEKTTFLQKLSILISVLGVIYITAKKGSSFEFNNVKGIVFLVLSALSFSGYSVMARGLTKDFSSVELSYMMTIISFICFNTASLGKHLINGTLSAYLIPLKDFSFILAILYLGILSSLVTSLLTNYVLSKIEASKMSVFSNLGTVISIVAGVIFLKEEIFYYHIIGSILIVGGVVGTNFLYKKHH</sequence>
<dbReference type="InterPro" id="IPR000620">
    <property type="entry name" value="EamA_dom"/>
</dbReference>
<dbReference type="PANTHER" id="PTHR32322">
    <property type="entry name" value="INNER MEMBRANE TRANSPORTER"/>
    <property type="match status" value="1"/>
</dbReference>
<name>A8MKA5_ALKOO</name>
<evidence type="ECO:0000256" key="7">
    <source>
        <dbReference type="SAM" id="Phobius"/>
    </source>
</evidence>
<dbReference type="PANTHER" id="PTHR32322:SF18">
    <property type="entry name" value="S-ADENOSYLMETHIONINE_S-ADENOSYLHOMOCYSTEINE TRANSPORTER"/>
    <property type="match status" value="1"/>
</dbReference>
<comment type="subcellular location">
    <subcellularLocation>
        <location evidence="1">Cell membrane</location>
        <topology evidence="1">Multi-pass membrane protein</topology>
    </subcellularLocation>
</comment>
<dbReference type="InterPro" id="IPR050638">
    <property type="entry name" value="AA-Vitamin_Transporters"/>
</dbReference>
<dbReference type="HOGENOM" id="CLU_033863_4_0_9"/>
<organism evidence="9 10">
    <name type="scientific">Alkaliphilus oremlandii (strain OhILAs)</name>
    <name type="common">Clostridium oremlandii (strain OhILAs)</name>
    <dbReference type="NCBI Taxonomy" id="350688"/>
    <lineage>
        <taxon>Bacteria</taxon>
        <taxon>Bacillati</taxon>
        <taxon>Bacillota</taxon>
        <taxon>Clostridia</taxon>
        <taxon>Peptostreptococcales</taxon>
        <taxon>Natronincolaceae</taxon>
        <taxon>Alkaliphilus</taxon>
    </lineage>
</organism>
<dbReference type="GO" id="GO:0005886">
    <property type="term" value="C:plasma membrane"/>
    <property type="evidence" value="ECO:0007669"/>
    <property type="project" value="UniProtKB-SubCell"/>
</dbReference>
<dbReference type="Gene3D" id="1.10.3730.20">
    <property type="match status" value="1"/>
</dbReference>
<evidence type="ECO:0000313" key="10">
    <source>
        <dbReference type="Proteomes" id="UP000000269"/>
    </source>
</evidence>
<dbReference type="InterPro" id="IPR037185">
    <property type="entry name" value="EmrE-like"/>
</dbReference>
<evidence type="ECO:0000256" key="6">
    <source>
        <dbReference type="ARBA" id="ARBA00023136"/>
    </source>
</evidence>
<accession>A8MKA5</accession>
<keyword evidence="4 7" id="KW-0812">Transmembrane</keyword>
<dbReference type="Pfam" id="PF00892">
    <property type="entry name" value="EamA"/>
    <property type="match status" value="2"/>
</dbReference>
<proteinExistence type="inferred from homology"/>
<dbReference type="EMBL" id="CP000853">
    <property type="protein sequence ID" value="ABW20237.1"/>
    <property type="molecule type" value="Genomic_DNA"/>
</dbReference>
<feature type="transmembrane region" description="Helical" evidence="7">
    <location>
        <begin position="128"/>
        <end position="146"/>
    </location>
</feature>
<feature type="domain" description="EamA" evidence="8">
    <location>
        <begin position="16"/>
        <end position="145"/>
    </location>
</feature>
<feature type="transmembrane region" description="Helical" evidence="7">
    <location>
        <begin position="260"/>
        <end position="277"/>
    </location>
</feature>
<feature type="transmembrane region" description="Helical" evidence="7">
    <location>
        <begin position="76"/>
        <end position="97"/>
    </location>
</feature>
<protein>
    <recommendedName>
        <fullName evidence="8">EamA domain-containing protein</fullName>
    </recommendedName>
</protein>
<feature type="transmembrane region" description="Helical" evidence="7">
    <location>
        <begin position="158"/>
        <end position="177"/>
    </location>
</feature>
<evidence type="ECO:0000313" key="9">
    <source>
        <dbReference type="EMBL" id="ABW20237.1"/>
    </source>
</evidence>
<evidence type="ECO:0000256" key="5">
    <source>
        <dbReference type="ARBA" id="ARBA00022989"/>
    </source>
</evidence>
<evidence type="ECO:0000259" key="8">
    <source>
        <dbReference type="Pfam" id="PF00892"/>
    </source>
</evidence>
<feature type="transmembrane region" description="Helical" evidence="7">
    <location>
        <begin position="189"/>
        <end position="207"/>
    </location>
</feature>
<keyword evidence="6 7" id="KW-0472">Membrane</keyword>
<feature type="transmembrane region" description="Helical" evidence="7">
    <location>
        <begin position="103"/>
        <end position="121"/>
    </location>
</feature>
<keyword evidence="10" id="KW-1185">Reference proteome</keyword>
<evidence type="ECO:0000256" key="2">
    <source>
        <dbReference type="ARBA" id="ARBA00007362"/>
    </source>
</evidence>
<evidence type="ECO:0000256" key="3">
    <source>
        <dbReference type="ARBA" id="ARBA00022475"/>
    </source>
</evidence>
<dbReference type="AlphaFoldDB" id="A8MKA5"/>
<reference evidence="10" key="1">
    <citation type="submission" date="2007-10" db="EMBL/GenBank/DDBJ databases">
        <title>Complete genome of Alkaliphilus oremlandii OhILAs.</title>
        <authorList>
            <person name="Copeland A."/>
            <person name="Lucas S."/>
            <person name="Lapidus A."/>
            <person name="Barry K."/>
            <person name="Detter J.C."/>
            <person name="Glavina del Rio T."/>
            <person name="Hammon N."/>
            <person name="Israni S."/>
            <person name="Dalin E."/>
            <person name="Tice H."/>
            <person name="Pitluck S."/>
            <person name="Chain P."/>
            <person name="Malfatti S."/>
            <person name="Shin M."/>
            <person name="Vergez L."/>
            <person name="Schmutz J."/>
            <person name="Larimer F."/>
            <person name="Land M."/>
            <person name="Hauser L."/>
            <person name="Kyrpides N."/>
            <person name="Mikhailova N."/>
            <person name="Stolz J.F."/>
            <person name="Dawson A."/>
            <person name="Fisher E."/>
            <person name="Crable B."/>
            <person name="Perera E."/>
            <person name="Lisak J."/>
            <person name="Ranganathan M."/>
            <person name="Basu P."/>
            <person name="Richardson P."/>
        </authorList>
    </citation>
    <scope>NUCLEOTIDE SEQUENCE [LARGE SCALE GENOMIC DNA]</scope>
    <source>
        <strain evidence="10">OhILAs</strain>
    </source>
</reference>
<evidence type="ECO:0000256" key="4">
    <source>
        <dbReference type="ARBA" id="ARBA00022692"/>
    </source>
</evidence>